<gene>
    <name evidence="2" type="ORF">EYF80_008674</name>
</gene>
<reference evidence="2 3" key="1">
    <citation type="submission" date="2019-03" db="EMBL/GenBank/DDBJ databases">
        <title>First draft genome of Liparis tanakae, snailfish: a comprehensive survey of snailfish specific genes.</title>
        <authorList>
            <person name="Kim W."/>
            <person name="Song I."/>
            <person name="Jeong J.-H."/>
            <person name="Kim D."/>
            <person name="Kim S."/>
            <person name="Ryu S."/>
            <person name="Song J.Y."/>
            <person name="Lee S.K."/>
        </authorList>
    </citation>
    <scope>NUCLEOTIDE SEQUENCE [LARGE SCALE GENOMIC DNA]</scope>
    <source>
        <tissue evidence="2">Muscle</tissue>
    </source>
</reference>
<feature type="compositionally biased region" description="Low complexity" evidence="1">
    <location>
        <begin position="36"/>
        <end position="81"/>
    </location>
</feature>
<dbReference type="Proteomes" id="UP000314294">
    <property type="component" value="Unassembled WGS sequence"/>
</dbReference>
<dbReference type="EMBL" id="SRLO01000049">
    <property type="protein sequence ID" value="TNN81018.1"/>
    <property type="molecule type" value="Genomic_DNA"/>
</dbReference>
<proteinExistence type="predicted"/>
<feature type="compositionally biased region" description="Basic and acidic residues" evidence="1">
    <location>
        <begin position="17"/>
        <end position="28"/>
    </location>
</feature>
<sequence>MSTSPKTFHYSFKTSPKSRDHVEFLDRRKGSRLCSEEGVGVPGSPEEGVGEAGSSSESEFSNERSSTSARRPRSASGSAARLTGREAESQFVLRRRSHFLFWALERELSSSTSSSCLFSCFRRTMDLSS</sequence>
<evidence type="ECO:0000256" key="1">
    <source>
        <dbReference type="SAM" id="MobiDB-lite"/>
    </source>
</evidence>
<feature type="region of interest" description="Disordered" evidence="1">
    <location>
        <begin position="1"/>
        <end position="87"/>
    </location>
</feature>
<dbReference type="AlphaFoldDB" id="A0A4Z2ITV2"/>
<organism evidence="2 3">
    <name type="scientific">Liparis tanakae</name>
    <name type="common">Tanaka's snailfish</name>
    <dbReference type="NCBI Taxonomy" id="230148"/>
    <lineage>
        <taxon>Eukaryota</taxon>
        <taxon>Metazoa</taxon>
        <taxon>Chordata</taxon>
        <taxon>Craniata</taxon>
        <taxon>Vertebrata</taxon>
        <taxon>Euteleostomi</taxon>
        <taxon>Actinopterygii</taxon>
        <taxon>Neopterygii</taxon>
        <taxon>Teleostei</taxon>
        <taxon>Neoteleostei</taxon>
        <taxon>Acanthomorphata</taxon>
        <taxon>Eupercaria</taxon>
        <taxon>Perciformes</taxon>
        <taxon>Cottioidei</taxon>
        <taxon>Cottales</taxon>
        <taxon>Liparidae</taxon>
        <taxon>Liparis</taxon>
    </lineage>
</organism>
<comment type="caution">
    <text evidence="2">The sequence shown here is derived from an EMBL/GenBank/DDBJ whole genome shotgun (WGS) entry which is preliminary data.</text>
</comment>
<protein>
    <submittedName>
        <fullName evidence="2">Uncharacterized protein</fullName>
    </submittedName>
</protein>
<keyword evidence="3" id="KW-1185">Reference proteome</keyword>
<accession>A0A4Z2ITV2</accession>
<name>A0A4Z2ITV2_9TELE</name>
<evidence type="ECO:0000313" key="3">
    <source>
        <dbReference type="Proteomes" id="UP000314294"/>
    </source>
</evidence>
<evidence type="ECO:0000313" key="2">
    <source>
        <dbReference type="EMBL" id="TNN81018.1"/>
    </source>
</evidence>